<accession>A0A183DPZ4</accession>
<evidence type="ECO:0000313" key="1">
    <source>
        <dbReference type="EMBL" id="VDN17905.1"/>
    </source>
</evidence>
<reference evidence="3" key="1">
    <citation type="submission" date="2016-06" db="UniProtKB">
        <authorList>
            <consortium name="WormBaseParasite"/>
        </authorList>
    </citation>
    <scope>IDENTIFICATION</scope>
</reference>
<evidence type="ECO:0000313" key="3">
    <source>
        <dbReference type="WBParaSite" id="GPUH_0001079801-mRNA-1"/>
    </source>
</evidence>
<dbReference type="EMBL" id="UYRT01078152">
    <property type="protein sequence ID" value="VDN17905.1"/>
    <property type="molecule type" value="Genomic_DNA"/>
</dbReference>
<dbReference type="AlphaFoldDB" id="A0A183DPZ4"/>
<gene>
    <name evidence="1" type="ORF">GPUH_LOCUS10785</name>
</gene>
<proteinExistence type="predicted"/>
<dbReference type="WBParaSite" id="GPUH_0001079801-mRNA-1">
    <property type="protein sequence ID" value="GPUH_0001079801-mRNA-1"/>
    <property type="gene ID" value="GPUH_0001079801"/>
</dbReference>
<dbReference type="Proteomes" id="UP000271098">
    <property type="component" value="Unassembled WGS sequence"/>
</dbReference>
<sequence>MSKVAGKGVALNSISKYRNLTYMNRQGIRMRKVVKKDGPRQLWVSRQSTPRSACPNLLFLSTGVEQRSEIATCDCFVSNELVGLEV</sequence>
<protein>
    <submittedName>
        <fullName evidence="3">HTH_Tnp_Tc3_1 domain-containing protein</fullName>
    </submittedName>
</protein>
<organism evidence="3">
    <name type="scientific">Gongylonema pulchrum</name>
    <dbReference type="NCBI Taxonomy" id="637853"/>
    <lineage>
        <taxon>Eukaryota</taxon>
        <taxon>Metazoa</taxon>
        <taxon>Ecdysozoa</taxon>
        <taxon>Nematoda</taxon>
        <taxon>Chromadorea</taxon>
        <taxon>Rhabditida</taxon>
        <taxon>Spirurina</taxon>
        <taxon>Spiruromorpha</taxon>
        <taxon>Spiruroidea</taxon>
        <taxon>Gongylonematidae</taxon>
        <taxon>Gongylonema</taxon>
    </lineage>
</organism>
<evidence type="ECO:0000313" key="2">
    <source>
        <dbReference type="Proteomes" id="UP000271098"/>
    </source>
</evidence>
<reference evidence="1 2" key="2">
    <citation type="submission" date="2018-11" db="EMBL/GenBank/DDBJ databases">
        <authorList>
            <consortium name="Pathogen Informatics"/>
        </authorList>
    </citation>
    <scope>NUCLEOTIDE SEQUENCE [LARGE SCALE GENOMIC DNA]</scope>
</reference>
<name>A0A183DPZ4_9BILA</name>
<keyword evidence="2" id="KW-1185">Reference proteome</keyword>